<proteinExistence type="predicted"/>
<accession>A0A429ZKX9</accession>
<reference evidence="2 3" key="1">
    <citation type="submission" date="2017-05" db="EMBL/GenBank/DDBJ databases">
        <title>Vagococcus spp. assemblies.</title>
        <authorList>
            <person name="Gulvik C.A."/>
        </authorList>
    </citation>
    <scope>NUCLEOTIDE SEQUENCE [LARGE SCALE GENOMIC DNA]</scope>
    <source>
        <strain evidence="2 3">NCFB 2777</strain>
    </source>
</reference>
<name>A0A429ZKX9_9ENTE</name>
<evidence type="ECO:0008006" key="4">
    <source>
        <dbReference type="Google" id="ProtNLM"/>
    </source>
</evidence>
<sequence length="158" mass="18228">MSQEKKRYKAKIANNTYTIIGTESKTHMDIVTEIANEQLQDILSLSPNTDLSQGSILLAINTLSDQLKKEERILYLEEEIIELKEKTKRVEELETRLKRYDEMESQAKKAISDAGQQSENMSPVEVQRVMNQQVIEKIQQNAEKINQIQTTQESNKSK</sequence>
<dbReference type="EMBL" id="NGJU01000015">
    <property type="protein sequence ID" value="RST94333.1"/>
    <property type="molecule type" value="Genomic_DNA"/>
</dbReference>
<organism evidence="2 3">
    <name type="scientific">Vagococcus salmoninarum</name>
    <dbReference type="NCBI Taxonomy" id="2739"/>
    <lineage>
        <taxon>Bacteria</taxon>
        <taxon>Bacillati</taxon>
        <taxon>Bacillota</taxon>
        <taxon>Bacilli</taxon>
        <taxon>Lactobacillales</taxon>
        <taxon>Enterococcaceae</taxon>
        <taxon>Vagococcus</taxon>
    </lineage>
</organism>
<dbReference type="RefSeq" id="WP_126780776.1">
    <property type="nucleotide sequence ID" value="NZ_CAUQJP010000019.1"/>
</dbReference>
<dbReference type="Proteomes" id="UP000287239">
    <property type="component" value="Unassembled WGS sequence"/>
</dbReference>
<feature type="region of interest" description="Disordered" evidence="1">
    <location>
        <begin position="105"/>
        <end position="126"/>
    </location>
</feature>
<evidence type="ECO:0000313" key="2">
    <source>
        <dbReference type="EMBL" id="RST94333.1"/>
    </source>
</evidence>
<dbReference type="SUPFAM" id="SSF102829">
    <property type="entry name" value="Cell division protein ZapA-like"/>
    <property type="match status" value="1"/>
</dbReference>
<comment type="caution">
    <text evidence="2">The sequence shown here is derived from an EMBL/GenBank/DDBJ whole genome shotgun (WGS) entry which is preliminary data.</text>
</comment>
<dbReference type="GeneID" id="98568744"/>
<evidence type="ECO:0000256" key="1">
    <source>
        <dbReference type="SAM" id="MobiDB-lite"/>
    </source>
</evidence>
<protein>
    <recommendedName>
        <fullName evidence="4">Cell division protein ZapA</fullName>
    </recommendedName>
</protein>
<keyword evidence="3" id="KW-1185">Reference proteome</keyword>
<dbReference type="OrthoDB" id="2139724at2"/>
<dbReference type="InterPro" id="IPR036192">
    <property type="entry name" value="Cell_div_ZapA-like_sf"/>
</dbReference>
<dbReference type="AlphaFoldDB" id="A0A429ZKX9"/>
<evidence type="ECO:0000313" key="3">
    <source>
        <dbReference type="Proteomes" id="UP000287239"/>
    </source>
</evidence>
<gene>
    <name evidence="2" type="ORF">CBF35_10200</name>
</gene>